<proteinExistence type="predicted"/>
<name>A0A1V2L411_CYBFA</name>
<evidence type="ECO:0000313" key="2">
    <source>
        <dbReference type="EMBL" id="ONH65986.1"/>
    </source>
</evidence>
<reference evidence="3" key="1">
    <citation type="journal article" date="2017" name="Genome Announc.">
        <title>Genome sequences of Cyberlindnera fabianii 65, Pichia kudriavzevii 129, and Saccharomyces cerevisiae 131 isolated from fermented masau fruits in Zimbabwe.</title>
        <authorList>
            <person name="van Rijswijck I.M.H."/>
            <person name="Derks M.F.L."/>
            <person name="Abee T."/>
            <person name="de Ridder D."/>
            <person name="Smid E.J."/>
        </authorList>
    </citation>
    <scope>NUCLEOTIDE SEQUENCE [LARGE SCALE GENOMIC DNA]</scope>
    <source>
        <strain evidence="3">65</strain>
    </source>
</reference>
<comment type="caution">
    <text evidence="2">The sequence shown here is derived from an EMBL/GenBank/DDBJ whole genome shotgun (WGS) entry which is preliminary data.</text>
</comment>
<sequence length="118" mass="13532">MAVIDERSINVNESLHHWCNDVASASTSSRQGIERIKNTDGDSSEEKSAVATQHLKVVSKLLDDELKQERERFLEILRELNEYNEDLEDVAYPGKREIKDTMTSEIIELLDGFESIHK</sequence>
<accession>A0A1V2L411</accession>
<dbReference type="Proteomes" id="UP000189513">
    <property type="component" value="Unassembled WGS sequence"/>
</dbReference>
<dbReference type="VEuPathDB" id="FungiDB:BON22_4389"/>
<dbReference type="AlphaFoldDB" id="A0A1V2L411"/>
<evidence type="ECO:0000313" key="3">
    <source>
        <dbReference type="Proteomes" id="UP000189513"/>
    </source>
</evidence>
<dbReference type="EMBL" id="MPUK01000009">
    <property type="protein sequence ID" value="ONH65986.1"/>
    <property type="molecule type" value="Genomic_DNA"/>
</dbReference>
<feature type="compositionally biased region" description="Basic and acidic residues" evidence="1">
    <location>
        <begin position="32"/>
        <end position="48"/>
    </location>
</feature>
<feature type="region of interest" description="Disordered" evidence="1">
    <location>
        <begin position="29"/>
        <end position="49"/>
    </location>
</feature>
<gene>
    <name evidence="2" type="ORF">BON22_4389</name>
</gene>
<evidence type="ECO:0000256" key="1">
    <source>
        <dbReference type="SAM" id="MobiDB-lite"/>
    </source>
</evidence>
<protein>
    <submittedName>
        <fullName evidence="2">Uncharacterized protein</fullName>
    </submittedName>
</protein>
<organism evidence="2 3">
    <name type="scientific">Cyberlindnera fabianii</name>
    <name type="common">Yeast</name>
    <name type="synonym">Hansenula fabianii</name>
    <dbReference type="NCBI Taxonomy" id="36022"/>
    <lineage>
        <taxon>Eukaryota</taxon>
        <taxon>Fungi</taxon>
        <taxon>Dikarya</taxon>
        <taxon>Ascomycota</taxon>
        <taxon>Saccharomycotina</taxon>
        <taxon>Saccharomycetes</taxon>
        <taxon>Phaffomycetales</taxon>
        <taxon>Phaffomycetaceae</taxon>
        <taxon>Cyberlindnera</taxon>
    </lineage>
</organism>
<keyword evidence="3" id="KW-1185">Reference proteome</keyword>